<protein>
    <submittedName>
        <fullName evidence="1">Uncharacterized protein</fullName>
    </submittedName>
</protein>
<accession>A0A8H6E038</accession>
<evidence type="ECO:0000313" key="2">
    <source>
        <dbReference type="Proteomes" id="UP000624244"/>
    </source>
</evidence>
<dbReference type="AlphaFoldDB" id="A0A8H6E038"/>
<evidence type="ECO:0000313" key="1">
    <source>
        <dbReference type="EMBL" id="KAF5854417.1"/>
    </source>
</evidence>
<dbReference type="Proteomes" id="UP000624244">
    <property type="component" value="Unassembled WGS sequence"/>
</dbReference>
<gene>
    <name evidence="1" type="ORF">GGP41_007206</name>
</gene>
<sequence length="69" mass="7449">MDFLVQDCNASNAGLRALGRRGILSVQLFRVLLFYAAAAGENDGDPGYGCKQKHIQFIDNGQERGVGCC</sequence>
<comment type="caution">
    <text evidence="1">The sequence shown here is derived from an EMBL/GenBank/DDBJ whole genome shotgun (WGS) entry which is preliminary data.</text>
</comment>
<organism evidence="1 2">
    <name type="scientific">Cochliobolus sativus</name>
    <name type="common">Common root rot and spot blotch fungus</name>
    <name type="synonym">Bipolaris sorokiniana</name>
    <dbReference type="NCBI Taxonomy" id="45130"/>
    <lineage>
        <taxon>Eukaryota</taxon>
        <taxon>Fungi</taxon>
        <taxon>Dikarya</taxon>
        <taxon>Ascomycota</taxon>
        <taxon>Pezizomycotina</taxon>
        <taxon>Dothideomycetes</taxon>
        <taxon>Pleosporomycetidae</taxon>
        <taxon>Pleosporales</taxon>
        <taxon>Pleosporineae</taxon>
        <taxon>Pleosporaceae</taxon>
        <taxon>Bipolaris</taxon>
    </lineage>
</organism>
<reference evidence="1" key="1">
    <citation type="submission" date="2019-11" db="EMBL/GenBank/DDBJ databases">
        <title>Bipolaris sorokiniana Genome sequencing.</title>
        <authorList>
            <person name="Wang H."/>
        </authorList>
    </citation>
    <scope>NUCLEOTIDE SEQUENCE</scope>
</reference>
<name>A0A8H6E038_COCSA</name>
<proteinExistence type="predicted"/>
<dbReference type="EMBL" id="WNKQ01000001">
    <property type="protein sequence ID" value="KAF5854417.1"/>
    <property type="molecule type" value="Genomic_DNA"/>
</dbReference>